<comment type="cofactor">
    <cofactor evidence="1 12">
        <name>heme</name>
        <dbReference type="ChEBI" id="CHEBI:30413"/>
    </cofactor>
</comment>
<organism evidence="14 15">
    <name type="scientific">Pyrocoelia pectoralis</name>
    <dbReference type="NCBI Taxonomy" id="417401"/>
    <lineage>
        <taxon>Eukaryota</taxon>
        <taxon>Metazoa</taxon>
        <taxon>Ecdysozoa</taxon>
        <taxon>Arthropoda</taxon>
        <taxon>Hexapoda</taxon>
        <taxon>Insecta</taxon>
        <taxon>Pterygota</taxon>
        <taxon>Neoptera</taxon>
        <taxon>Endopterygota</taxon>
        <taxon>Coleoptera</taxon>
        <taxon>Polyphaga</taxon>
        <taxon>Elateriformia</taxon>
        <taxon>Elateroidea</taxon>
        <taxon>Lampyridae</taxon>
        <taxon>Lampyrinae</taxon>
        <taxon>Pyrocoelia</taxon>
    </lineage>
</organism>
<dbReference type="GO" id="GO:0005506">
    <property type="term" value="F:iron ion binding"/>
    <property type="evidence" value="ECO:0007669"/>
    <property type="project" value="InterPro"/>
</dbReference>
<dbReference type="Proteomes" id="UP001329430">
    <property type="component" value="Chromosome 3"/>
</dbReference>
<keyword evidence="6 12" id="KW-0479">Metal-binding</keyword>
<dbReference type="InterPro" id="IPR002401">
    <property type="entry name" value="Cyt_P450_E_grp-I"/>
</dbReference>
<gene>
    <name evidence="14" type="ORF">RI129_005417</name>
</gene>
<evidence type="ECO:0000256" key="2">
    <source>
        <dbReference type="ARBA" id="ARBA00004174"/>
    </source>
</evidence>
<dbReference type="GO" id="GO:0005789">
    <property type="term" value="C:endoplasmic reticulum membrane"/>
    <property type="evidence" value="ECO:0007669"/>
    <property type="project" value="UniProtKB-SubCell"/>
</dbReference>
<evidence type="ECO:0000256" key="13">
    <source>
        <dbReference type="RuleBase" id="RU000461"/>
    </source>
</evidence>
<dbReference type="PROSITE" id="PS00086">
    <property type="entry name" value="CYTOCHROME_P450"/>
    <property type="match status" value="1"/>
</dbReference>
<keyword evidence="9 13" id="KW-0560">Oxidoreductase</keyword>
<evidence type="ECO:0000256" key="8">
    <source>
        <dbReference type="ARBA" id="ARBA00022848"/>
    </source>
</evidence>
<protein>
    <recommendedName>
        <fullName evidence="16">Cytochrome P450</fullName>
    </recommendedName>
</protein>
<dbReference type="InterPro" id="IPR001128">
    <property type="entry name" value="Cyt_P450"/>
</dbReference>
<evidence type="ECO:0000313" key="15">
    <source>
        <dbReference type="Proteomes" id="UP001329430"/>
    </source>
</evidence>
<dbReference type="FunFam" id="1.10.630.10:FF:000182">
    <property type="entry name" value="Cytochrome P450 3A4"/>
    <property type="match status" value="1"/>
</dbReference>
<dbReference type="PANTHER" id="PTHR24291">
    <property type="entry name" value="CYTOCHROME P450 FAMILY 4"/>
    <property type="match status" value="1"/>
</dbReference>
<name>A0AAN7VKR4_9COLE</name>
<dbReference type="GO" id="GO:0020037">
    <property type="term" value="F:heme binding"/>
    <property type="evidence" value="ECO:0007669"/>
    <property type="project" value="InterPro"/>
</dbReference>
<comment type="similarity">
    <text evidence="4 13">Belongs to the cytochrome P450 family.</text>
</comment>
<comment type="caution">
    <text evidence="14">The sequence shown here is derived from an EMBL/GenBank/DDBJ whole genome shotgun (WGS) entry which is preliminary data.</text>
</comment>
<evidence type="ECO:0000256" key="1">
    <source>
        <dbReference type="ARBA" id="ARBA00001971"/>
    </source>
</evidence>
<evidence type="ECO:0000313" key="14">
    <source>
        <dbReference type="EMBL" id="KAK5646953.1"/>
    </source>
</evidence>
<dbReference type="EMBL" id="JAVRBK010000003">
    <property type="protein sequence ID" value="KAK5646953.1"/>
    <property type="molecule type" value="Genomic_DNA"/>
</dbReference>
<dbReference type="AlphaFoldDB" id="A0AAN7VKR4"/>
<dbReference type="InterPro" id="IPR036396">
    <property type="entry name" value="Cyt_P450_sf"/>
</dbReference>
<feature type="binding site" description="axial binding residue" evidence="12">
    <location>
        <position position="436"/>
    </location>
    <ligand>
        <name>heme</name>
        <dbReference type="ChEBI" id="CHEBI:30413"/>
    </ligand>
    <ligandPart>
        <name>Fe</name>
        <dbReference type="ChEBI" id="CHEBI:18248"/>
    </ligandPart>
</feature>
<sequence length="490" mass="56612">MLIVVLLCSLILYFLITRWFHCYKFSQYLAKIPGPKPLPILGNIFLIKQCSDIFTVSKRLFEEYGGSFVLYLGPMPRLAICEPKTAEFVLSSQAIIDKSYEYNYFHDWLGTGLLTSTGNKWKSRRKLLTPTFHFQILEKYITIFNSQSDTLIETLNMKVDKEPFDIFPYITLCTLDIICEAAMGLKINAQKDSTSPYVMSVKDMCRIILERVFSPLKMVNFIYKFTSTYQQQTKALSIIHGFTNAIIRSRKANFVRKLANGTNDDGFAKRIAFLDLLLEYNLTDEAISEEVETFMFEGHDTTAAGISFALYCLSKNPDIQLTAVEELRRIFDDDNERAPTYQDLQEMKYLEMVIKESLRLYPPVPIFSRFLKEDVAFNGAILPKGLTLMVYTLFLHRDPHIFPDPEKFDPDRFLPENVASRSPYAYVPFSAGPRNCIGQRFAMLEMKSTISKMLRKFEILPVRDHEPDLCVEVILKSYNGLPIRIKPRCF</sequence>
<dbReference type="SUPFAM" id="SSF48264">
    <property type="entry name" value="Cytochrome P450"/>
    <property type="match status" value="1"/>
</dbReference>
<evidence type="ECO:0000256" key="10">
    <source>
        <dbReference type="ARBA" id="ARBA00023004"/>
    </source>
</evidence>
<keyword evidence="7" id="KW-0256">Endoplasmic reticulum</keyword>
<dbReference type="Gene3D" id="1.10.630.10">
    <property type="entry name" value="Cytochrome P450"/>
    <property type="match status" value="1"/>
</dbReference>
<dbReference type="InterPro" id="IPR050196">
    <property type="entry name" value="Cytochrome_P450_Monoox"/>
</dbReference>
<evidence type="ECO:0008006" key="16">
    <source>
        <dbReference type="Google" id="ProtNLM"/>
    </source>
</evidence>
<keyword evidence="5 12" id="KW-0349">Heme</keyword>
<proteinExistence type="inferred from homology"/>
<keyword evidence="8" id="KW-0492">Microsome</keyword>
<dbReference type="GO" id="GO:0004497">
    <property type="term" value="F:monooxygenase activity"/>
    <property type="evidence" value="ECO:0007669"/>
    <property type="project" value="UniProtKB-KW"/>
</dbReference>
<evidence type="ECO:0000256" key="9">
    <source>
        <dbReference type="ARBA" id="ARBA00023002"/>
    </source>
</evidence>
<comment type="subcellular location">
    <subcellularLocation>
        <location evidence="3">Endoplasmic reticulum membrane</location>
        <topology evidence="3">Peripheral membrane protein</topology>
    </subcellularLocation>
    <subcellularLocation>
        <location evidence="2">Microsome membrane</location>
        <topology evidence="2">Peripheral membrane protein</topology>
    </subcellularLocation>
</comment>
<dbReference type="GO" id="GO:0016705">
    <property type="term" value="F:oxidoreductase activity, acting on paired donors, with incorporation or reduction of molecular oxygen"/>
    <property type="evidence" value="ECO:0007669"/>
    <property type="project" value="InterPro"/>
</dbReference>
<evidence type="ECO:0000256" key="5">
    <source>
        <dbReference type="ARBA" id="ARBA00022617"/>
    </source>
</evidence>
<keyword evidence="11 13" id="KW-0503">Monooxygenase</keyword>
<keyword evidence="15" id="KW-1185">Reference proteome</keyword>
<evidence type="ECO:0000256" key="6">
    <source>
        <dbReference type="ARBA" id="ARBA00022723"/>
    </source>
</evidence>
<evidence type="ECO:0000256" key="11">
    <source>
        <dbReference type="ARBA" id="ARBA00023033"/>
    </source>
</evidence>
<evidence type="ECO:0000256" key="3">
    <source>
        <dbReference type="ARBA" id="ARBA00004406"/>
    </source>
</evidence>
<evidence type="ECO:0000256" key="7">
    <source>
        <dbReference type="ARBA" id="ARBA00022824"/>
    </source>
</evidence>
<dbReference type="PANTHER" id="PTHR24291:SF187">
    <property type="entry name" value="CYTOCHROME P450 4AE1-RELATED"/>
    <property type="match status" value="1"/>
</dbReference>
<dbReference type="PRINTS" id="PR00385">
    <property type="entry name" value="P450"/>
</dbReference>
<keyword evidence="10 12" id="KW-0408">Iron</keyword>
<accession>A0AAN7VKR4</accession>
<dbReference type="Pfam" id="PF00067">
    <property type="entry name" value="p450"/>
    <property type="match status" value="1"/>
</dbReference>
<dbReference type="CDD" id="cd20628">
    <property type="entry name" value="CYP4"/>
    <property type="match status" value="1"/>
</dbReference>
<dbReference type="PRINTS" id="PR00463">
    <property type="entry name" value="EP450I"/>
</dbReference>
<dbReference type="InterPro" id="IPR017972">
    <property type="entry name" value="Cyt_P450_CS"/>
</dbReference>
<evidence type="ECO:0000256" key="12">
    <source>
        <dbReference type="PIRSR" id="PIRSR602401-1"/>
    </source>
</evidence>
<evidence type="ECO:0000256" key="4">
    <source>
        <dbReference type="ARBA" id="ARBA00010617"/>
    </source>
</evidence>
<reference evidence="14 15" key="1">
    <citation type="journal article" date="2024" name="Insects">
        <title>An Improved Chromosome-Level Genome Assembly of the Firefly Pyrocoelia pectoralis.</title>
        <authorList>
            <person name="Fu X."/>
            <person name="Meyer-Rochow V.B."/>
            <person name="Ballantyne L."/>
            <person name="Zhu X."/>
        </authorList>
    </citation>
    <scope>NUCLEOTIDE SEQUENCE [LARGE SCALE GENOMIC DNA]</scope>
    <source>
        <strain evidence="14">XCY_ONT2</strain>
    </source>
</reference>